<dbReference type="AlphaFoldDB" id="A0A1Y1Z8L7"/>
<dbReference type="PANTHER" id="PTHR21705">
    <property type="entry name" value="RAI16 PROTEIN-RELATED"/>
    <property type="match status" value="1"/>
</dbReference>
<comment type="caution">
    <text evidence="3">The sequence shown here is derived from an EMBL/GenBank/DDBJ whole genome shotgun (WGS) entry which is preliminary data.</text>
</comment>
<dbReference type="PANTHER" id="PTHR21705:SF11">
    <property type="entry name" value="FHIP FAMILY PROTEIN CG3558"/>
    <property type="match status" value="1"/>
</dbReference>
<keyword evidence="4" id="KW-1185">Reference proteome</keyword>
<gene>
    <name evidence="3" type="ORF">K493DRAFT_295945</name>
</gene>
<dbReference type="STRING" id="1314790.A0A1Y1Z8L7"/>
<dbReference type="Proteomes" id="UP000193498">
    <property type="component" value="Unassembled WGS sequence"/>
</dbReference>
<accession>A0A1Y1Z8L7</accession>
<dbReference type="EMBL" id="MCFE01000015">
    <property type="protein sequence ID" value="ORY06620.1"/>
    <property type="molecule type" value="Genomic_DNA"/>
</dbReference>
<dbReference type="Pfam" id="PF10257">
    <property type="entry name" value="RAI16-like"/>
    <property type="match status" value="1"/>
</dbReference>
<organism evidence="3 4">
    <name type="scientific">Basidiobolus meristosporus CBS 931.73</name>
    <dbReference type="NCBI Taxonomy" id="1314790"/>
    <lineage>
        <taxon>Eukaryota</taxon>
        <taxon>Fungi</taxon>
        <taxon>Fungi incertae sedis</taxon>
        <taxon>Zoopagomycota</taxon>
        <taxon>Entomophthoromycotina</taxon>
        <taxon>Basidiobolomycetes</taxon>
        <taxon>Basidiobolales</taxon>
        <taxon>Basidiobolaceae</taxon>
        <taxon>Basidiobolus</taxon>
    </lineage>
</organism>
<evidence type="ECO:0000313" key="3">
    <source>
        <dbReference type="EMBL" id="ORY06620.1"/>
    </source>
</evidence>
<dbReference type="OrthoDB" id="5350595at2759"/>
<comment type="similarity">
    <text evidence="1">Belongs to the FHIP family.</text>
</comment>
<feature type="domain" description="FHF complex subunit HOOK-interacting protein C-terminal" evidence="2">
    <location>
        <begin position="598"/>
        <end position="717"/>
    </location>
</feature>
<dbReference type="Pfam" id="PF19314">
    <property type="entry name" value="DUF5917"/>
    <property type="match status" value="1"/>
</dbReference>
<evidence type="ECO:0000256" key="1">
    <source>
        <dbReference type="ARBA" id="ARBA00024336"/>
    </source>
</evidence>
<proteinExistence type="inferred from homology"/>
<dbReference type="InterPro" id="IPR019384">
    <property type="entry name" value="FHIP"/>
</dbReference>
<name>A0A1Y1Z8L7_9FUNG</name>
<evidence type="ECO:0000259" key="2">
    <source>
        <dbReference type="Pfam" id="PF19314"/>
    </source>
</evidence>
<dbReference type="InterPro" id="IPR045669">
    <property type="entry name" value="FHIP_C"/>
</dbReference>
<evidence type="ECO:0000313" key="4">
    <source>
        <dbReference type="Proteomes" id="UP000193498"/>
    </source>
</evidence>
<dbReference type="InParanoid" id="A0A1Y1Z8L7"/>
<sequence length="828" mass="94814">MGYFAKLKSRILPPKRPHRYERLVHFERNWVFCRERILEEPAPGETPALDAKLTDSLKLLINLLVQEQIRQEDGINGECMEHLLHNDILDWLVNLSEPDMPFGLRGEVIRTISSMISTLDERFLTHNKVHGPTIKLLDYCMADQNQLELYHEDMVDLMFSICSKIRRCPELLNIFFFESVWGIENVGQSVHRSGKSKHEFPIFGYLLRFVHKEGKTGDIARTAMLFLVEITSGELRDYVHAESDLCAVVAAGLGAFYSLLPRKLVVKLQLEESEKAVSHCTEVLEIEEAPDVESTASPEFQDHLCSFVKYLEFTQELLERCPSVRVRNSLLENIRRIFFENILYPSLSECSEMDGSAVAVITYVNVLIQTVYQRELGSILVQYLINMKPKPTETHRDFCKISPKPDALNTVERADVISIDSGTGLLTSIEHKSPSPYNIKEVVINNLKSDSQHIVITTLNLLHTILEHHCHHSFELFEVELVSDLESHDVSIDATNPKGPNHELKAVDHLRVMDLYFSLISRIDSAHDKEGFVQVYNSYLFDVQNQLEVHQEYHQECAFHKFQGKKRREDSESKGYPLLISEKQPNLYFSRHRLVSTDPILRILLSSLSQFFAHSCEYNLALTRVLATLATCPYRCISGWLSFEEHNKFSVEPSTSSVNSIHAVLSAENSSVEGLNALRRNDPDIISVFQILTEHVSYYRSKVPNLDQMLHERRDHFLSPNRENEEQSIQSDLTVFNRPPENEDEFYESDLLSPTSADAVPITGSFLRHVDTYNSTTRGTQNNEIPPIQVDNISSLVDNIIILGETMKELTCIIEVRKSLGADYVNYM</sequence>
<protein>
    <recommendedName>
        <fullName evidence="2">FHF complex subunit HOOK-interacting protein C-terminal domain-containing protein</fullName>
    </recommendedName>
</protein>
<reference evidence="3 4" key="1">
    <citation type="submission" date="2016-07" db="EMBL/GenBank/DDBJ databases">
        <title>Pervasive Adenine N6-methylation of Active Genes in Fungi.</title>
        <authorList>
            <consortium name="DOE Joint Genome Institute"/>
            <person name="Mondo S.J."/>
            <person name="Dannebaum R.O."/>
            <person name="Kuo R.C."/>
            <person name="Labutti K."/>
            <person name="Haridas S."/>
            <person name="Kuo A."/>
            <person name="Salamov A."/>
            <person name="Ahrendt S.R."/>
            <person name="Lipzen A."/>
            <person name="Sullivan W."/>
            <person name="Andreopoulos W.B."/>
            <person name="Clum A."/>
            <person name="Lindquist E."/>
            <person name="Daum C."/>
            <person name="Ramamoorthy G.K."/>
            <person name="Gryganskyi A."/>
            <person name="Culley D."/>
            <person name="Magnuson J.K."/>
            <person name="James T.Y."/>
            <person name="O'Malley M.A."/>
            <person name="Stajich J.E."/>
            <person name="Spatafora J.W."/>
            <person name="Visel A."/>
            <person name="Grigoriev I.V."/>
        </authorList>
    </citation>
    <scope>NUCLEOTIDE SEQUENCE [LARGE SCALE GENOMIC DNA]</scope>
    <source>
        <strain evidence="3 4">CBS 931.73</strain>
    </source>
</reference>